<evidence type="ECO:0000256" key="9">
    <source>
        <dbReference type="ARBA" id="ARBA00047776"/>
    </source>
</evidence>
<comment type="cofactor">
    <cofactor evidence="1">
        <name>FAD</name>
        <dbReference type="ChEBI" id="CHEBI:57692"/>
    </cofactor>
</comment>
<sequence>MLRAAGNLARTKPRLPPRRASIRVPRKAIRPREPVRHPGGGWRKMGSHPLSSPAPPMSSAFGTETVLDVRHWTDAYFSFTTTRDDGFRFDNGQFVMIGLETEGKPLMRAYSIASANWEEQLEFFSIKVQDGPLTSRLQHIKPGDTILIGRKPTGTLLISDLHPGRNLYLLGTGTGFAPWLSVIKDPETYERFDKVILCHGVRSADDLAYRDYIVNELPHHEFLGETITAKLRYYPAVSREPFTFDGHDHRGRLTDLMADGRMMEHLGIEPLDAEHDRAMICGSPQMLADFRALLDSRGFTAAPRIGTPGQYVFERAFVEK</sequence>
<keyword evidence="7" id="KW-0521">NADP</keyword>
<evidence type="ECO:0000256" key="4">
    <source>
        <dbReference type="ARBA" id="ARBA00022630"/>
    </source>
</evidence>
<keyword evidence="13" id="KW-1185">Reference proteome</keyword>
<keyword evidence="4" id="KW-0285">Flavoprotein</keyword>
<feature type="domain" description="FAD-binding FR-type" evidence="11">
    <location>
        <begin position="59"/>
        <end position="159"/>
    </location>
</feature>
<dbReference type="Gene3D" id="2.40.30.10">
    <property type="entry name" value="Translation factors"/>
    <property type="match status" value="1"/>
</dbReference>
<keyword evidence="5" id="KW-0547">Nucleotide-binding</keyword>
<reference evidence="12 13" key="1">
    <citation type="journal article" date="2015" name="Stand. Genomic Sci.">
        <title>Genomic Encyclopedia of Bacterial and Archaeal Type Strains, Phase III: the genomes of soil and plant-associated and newly described type strains.</title>
        <authorList>
            <person name="Whitman W.B."/>
            <person name="Woyke T."/>
            <person name="Klenk H.P."/>
            <person name="Zhou Y."/>
            <person name="Lilburn T.G."/>
            <person name="Beck B.J."/>
            <person name="De Vos P."/>
            <person name="Vandamme P."/>
            <person name="Eisen J.A."/>
            <person name="Garrity G."/>
            <person name="Hugenholtz P."/>
            <person name="Kyrpides N.C."/>
        </authorList>
    </citation>
    <scope>NUCLEOTIDE SEQUENCE [LARGE SCALE GENOMIC DNA]</scope>
    <source>
        <strain evidence="12 13">CGMCC 1.10136</strain>
    </source>
</reference>
<dbReference type="GO" id="GO:0034599">
    <property type="term" value="P:cellular response to oxidative stress"/>
    <property type="evidence" value="ECO:0007669"/>
    <property type="project" value="TreeGrafter"/>
</dbReference>
<evidence type="ECO:0000256" key="10">
    <source>
        <dbReference type="SAM" id="MobiDB-lite"/>
    </source>
</evidence>
<dbReference type="InterPro" id="IPR017938">
    <property type="entry name" value="Riboflavin_synthase-like_b-brl"/>
</dbReference>
<comment type="catalytic activity">
    <reaction evidence="9">
        <text>2 reduced [2Fe-2S]-[ferredoxin] + NADP(+) + H(+) = 2 oxidized [2Fe-2S]-[ferredoxin] + NADPH</text>
        <dbReference type="Rhea" id="RHEA:20125"/>
        <dbReference type="Rhea" id="RHEA-COMP:10000"/>
        <dbReference type="Rhea" id="RHEA-COMP:10001"/>
        <dbReference type="ChEBI" id="CHEBI:15378"/>
        <dbReference type="ChEBI" id="CHEBI:33737"/>
        <dbReference type="ChEBI" id="CHEBI:33738"/>
        <dbReference type="ChEBI" id="CHEBI:57783"/>
        <dbReference type="ChEBI" id="CHEBI:58349"/>
        <dbReference type="EC" id="1.18.1.2"/>
    </reaction>
</comment>
<evidence type="ECO:0000256" key="5">
    <source>
        <dbReference type="ARBA" id="ARBA00022741"/>
    </source>
</evidence>
<evidence type="ECO:0000259" key="11">
    <source>
        <dbReference type="PROSITE" id="PS51384"/>
    </source>
</evidence>
<dbReference type="PANTHER" id="PTHR47878:SF1">
    <property type="entry name" value="FLAVODOXIN_FERREDOXIN--NADP REDUCTASE"/>
    <property type="match status" value="1"/>
</dbReference>
<dbReference type="Gene3D" id="3.40.50.80">
    <property type="entry name" value="Nucleotide-binding domain of ferredoxin-NADP reductase (FNR) module"/>
    <property type="match status" value="1"/>
</dbReference>
<keyword evidence="8" id="KW-0560">Oxidoreductase</keyword>
<comment type="similarity">
    <text evidence="2">Belongs to the ferredoxin--NADP reductase type 1 family.</text>
</comment>
<dbReference type="GO" id="GO:0004324">
    <property type="term" value="F:ferredoxin-NADP+ reductase activity"/>
    <property type="evidence" value="ECO:0007669"/>
    <property type="project" value="UniProtKB-EC"/>
</dbReference>
<evidence type="ECO:0000256" key="2">
    <source>
        <dbReference type="ARBA" id="ARBA00008312"/>
    </source>
</evidence>
<dbReference type="PANTHER" id="PTHR47878">
    <property type="entry name" value="OXIDOREDUCTASE FAD/NAD(P)-BINDING DOMAIN PROTEIN"/>
    <property type="match status" value="1"/>
</dbReference>
<dbReference type="InterPro" id="IPR033892">
    <property type="entry name" value="FNR_bac"/>
</dbReference>
<accession>A0A562LWR5</accession>
<evidence type="ECO:0000256" key="1">
    <source>
        <dbReference type="ARBA" id="ARBA00001974"/>
    </source>
</evidence>
<dbReference type="Proteomes" id="UP000316471">
    <property type="component" value="Unassembled WGS sequence"/>
</dbReference>
<dbReference type="Pfam" id="PF00970">
    <property type="entry name" value="FAD_binding_6"/>
    <property type="match status" value="1"/>
</dbReference>
<dbReference type="FunFam" id="2.40.30.10:FF:000018">
    <property type="entry name" value="Ferredoxin--NADP(+) reductase"/>
    <property type="match status" value="1"/>
</dbReference>
<dbReference type="GO" id="GO:0000166">
    <property type="term" value="F:nucleotide binding"/>
    <property type="evidence" value="ECO:0007669"/>
    <property type="project" value="UniProtKB-KW"/>
</dbReference>
<evidence type="ECO:0000313" key="12">
    <source>
        <dbReference type="EMBL" id="TWI12085.1"/>
    </source>
</evidence>
<protein>
    <recommendedName>
        <fullName evidence="3">ferredoxin--NADP(+) reductase</fullName>
        <ecNumber evidence="3">1.18.1.2</ecNumber>
    </recommendedName>
</protein>
<evidence type="ECO:0000256" key="3">
    <source>
        <dbReference type="ARBA" id="ARBA00013223"/>
    </source>
</evidence>
<gene>
    <name evidence="12" type="ORF">IP93_01366</name>
</gene>
<name>A0A562LWR5_9GAMM</name>
<dbReference type="EMBL" id="VLKP01000004">
    <property type="protein sequence ID" value="TWI12085.1"/>
    <property type="molecule type" value="Genomic_DNA"/>
</dbReference>
<evidence type="ECO:0000256" key="6">
    <source>
        <dbReference type="ARBA" id="ARBA00022827"/>
    </source>
</evidence>
<dbReference type="CDD" id="cd06195">
    <property type="entry name" value="FNR1"/>
    <property type="match status" value="1"/>
</dbReference>
<dbReference type="SUPFAM" id="SSF52343">
    <property type="entry name" value="Ferredoxin reductase-like, C-terminal NADP-linked domain"/>
    <property type="match status" value="1"/>
</dbReference>
<dbReference type="InterPro" id="IPR051930">
    <property type="entry name" value="FNR_type-1"/>
</dbReference>
<evidence type="ECO:0000256" key="8">
    <source>
        <dbReference type="ARBA" id="ARBA00023002"/>
    </source>
</evidence>
<dbReference type="Pfam" id="PF00175">
    <property type="entry name" value="NAD_binding_1"/>
    <property type="match status" value="1"/>
</dbReference>
<feature type="compositionally biased region" description="Basic residues" evidence="10">
    <location>
        <begin position="11"/>
        <end position="29"/>
    </location>
</feature>
<proteinExistence type="inferred from homology"/>
<dbReference type="InterPro" id="IPR001433">
    <property type="entry name" value="OxRdtase_FAD/NAD-bd"/>
</dbReference>
<keyword evidence="6" id="KW-0274">FAD</keyword>
<dbReference type="GO" id="GO:0042167">
    <property type="term" value="P:heme catabolic process"/>
    <property type="evidence" value="ECO:0007669"/>
    <property type="project" value="TreeGrafter"/>
</dbReference>
<dbReference type="InterPro" id="IPR008333">
    <property type="entry name" value="Cbr1-like_FAD-bd_dom"/>
</dbReference>
<dbReference type="InterPro" id="IPR039261">
    <property type="entry name" value="FNR_nucleotide-bd"/>
</dbReference>
<dbReference type="SUPFAM" id="SSF63380">
    <property type="entry name" value="Riboflavin synthase domain-like"/>
    <property type="match status" value="1"/>
</dbReference>
<dbReference type="InterPro" id="IPR017927">
    <property type="entry name" value="FAD-bd_FR_type"/>
</dbReference>
<evidence type="ECO:0000256" key="7">
    <source>
        <dbReference type="ARBA" id="ARBA00022857"/>
    </source>
</evidence>
<dbReference type="AlphaFoldDB" id="A0A562LWR5"/>
<comment type="caution">
    <text evidence="12">The sequence shown here is derived from an EMBL/GenBank/DDBJ whole genome shotgun (WGS) entry which is preliminary data.</text>
</comment>
<evidence type="ECO:0000313" key="13">
    <source>
        <dbReference type="Proteomes" id="UP000316471"/>
    </source>
</evidence>
<dbReference type="PROSITE" id="PS51384">
    <property type="entry name" value="FAD_FR"/>
    <property type="match status" value="1"/>
</dbReference>
<organism evidence="12 13">
    <name type="scientific">Aerolutibacter ruishenii</name>
    <dbReference type="NCBI Taxonomy" id="686800"/>
    <lineage>
        <taxon>Bacteria</taxon>
        <taxon>Pseudomonadati</taxon>
        <taxon>Pseudomonadota</taxon>
        <taxon>Gammaproteobacteria</taxon>
        <taxon>Lysobacterales</taxon>
        <taxon>Lysobacteraceae</taxon>
        <taxon>Aerolutibacter</taxon>
    </lineage>
</organism>
<feature type="region of interest" description="Disordered" evidence="10">
    <location>
        <begin position="1"/>
        <end position="57"/>
    </location>
</feature>
<dbReference type="EC" id="1.18.1.2" evidence="3"/>